<dbReference type="CDD" id="cd11856">
    <property type="entry name" value="SH3_p47phox_like"/>
    <property type="match status" value="1"/>
</dbReference>
<dbReference type="SMART" id="SM00326">
    <property type="entry name" value="SH3"/>
    <property type="match status" value="1"/>
</dbReference>
<dbReference type="InterPro" id="IPR036028">
    <property type="entry name" value="SH3-like_dom_sf"/>
</dbReference>
<dbReference type="PANTHER" id="PTHR15706:SF2">
    <property type="entry name" value="SH3 AND PX DOMAIN-CONTAINING PROTEIN 2A"/>
    <property type="match status" value="1"/>
</dbReference>
<name>A0ABQ9F0M2_TEGGR</name>
<protein>
    <recommendedName>
        <fullName evidence="5">SH3 domain-containing protein</fullName>
    </recommendedName>
</protein>
<evidence type="ECO:0000256" key="4">
    <source>
        <dbReference type="SAM" id="MobiDB-lite"/>
    </source>
</evidence>
<reference evidence="6 7" key="1">
    <citation type="submission" date="2022-12" db="EMBL/GenBank/DDBJ databases">
        <title>Chromosome-level genome of Tegillarca granosa.</title>
        <authorList>
            <person name="Kim J."/>
        </authorList>
    </citation>
    <scope>NUCLEOTIDE SEQUENCE [LARGE SCALE GENOMIC DNA]</scope>
    <source>
        <strain evidence="6">Teg-2019</strain>
        <tissue evidence="6">Adductor muscle</tissue>
    </source>
</reference>
<evidence type="ECO:0000256" key="2">
    <source>
        <dbReference type="ARBA" id="ARBA00022737"/>
    </source>
</evidence>
<evidence type="ECO:0000313" key="7">
    <source>
        <dbReference type="Proteomes" id="UP001217089"/>
    </source>
</evidence>
<dbReference type="PROSITE" id="PS50002">
    <property type="entry name" value="SH3"/>
    <property type="match status" value="1"/>
</dbReference>
<keyword evidence="2" id="KW-0677">Repeat</keyword>
<dbReference type="PANTHER" id="PTHR15706">
    <property type="entry name" value="SH3 MULTIPLE DOMAIN"/>
    <property type="match status" value="1"/>
</dbReference>
<dbReference type="Proteomes" id="UP001217089">
    <property type="component" value="Unassembled WGS sequence"/>
</dbReference>
<comment type="caution">
    <text evidence="6">The sequence shown here is derived from an EMBL/GenBank/DDBJ whole genome shotgun (WGS) entry which is preliminary data.</text>
</comment>
<evidence type="ECO:0000256" key="1">
    <source>
        <dbReference type="ARBA" id="ARBA00022443"/>
    </source>
</evidence>
<keyword evidence="1 3" id="KW-0728">SH3 domain</keyword>
<organism evidence="6 7">
    <name type="scientific">Tegillarca granosa</name>
    <name type="common">Malaysian cockle</name>
    <name type="synonym">Anadara granosa</name>
    <dbReference type="NCBI Taxonomy" id="220873"/>
    <lineage>
        <taxon>Eukaryota</taxon>
        <taxon>Metazoa</taxon>
        <taxon>Spiralia</taxon>
        <taxon>Lophotrochozoa</taxon>
        <taxon>Mollusca</taxon>
        <taxon>Bivalvia</taxon>
        <taxon>Autobranchia</taxon>
        <taxon>Pteriomorphia</taxon>
        <taxon>Arcoida</taxon>
        <taxon>Arcoidea</taxon>
        <taxon>Arcidae</taxon>
        <taxon>Tegillarca</taxon>
    </lineage>
</organism>
<gene>
    <name evidence="6" type="ORF">KUTeg_011611</name>
</gene>
<accession>A0ABQ9F0M2</accession>
<feature type="domain" description="SH3" evidence="5">
    <location>
        <begin position="45"/>
        <end position="106"/>
    </location>
</feature>
<dbReference type="Gene3D" id="2.30.30.40">
    <property type="entry name" value="SH3 Domains"/>
    <property type="match status" value="1"/>
</dbReference>
<dbReference type="EMBL" id="JARBDR010000640">
    <property type="protein sequence ID" value="KAJ8309746.1"/>
    <property type="molecule type" value="Genomic_DNA"/>
</dbReference>
<evidence type="ECO:0000256" key="3">
    <source>
        <dbReference type="PROSITE-ProRule" id="PRU00192"/>
    </source>
</evidence>
<proteinExistence type="predicted"/>
<dbReference type="InterPro" id="IPR001452">
    <property type="entry name" value="SH3_domain"/>
</dbReference>
<sequence>MMSPESPPGGTQEEEDDGWSSGEFSNSDEDTKKDSHNKYSSPEPNYLQKFQSIGDYNAVDSTEVSLREGDMIQVLRTGSTGWWYARHMVTNQEGWVPSTFLQPALKAHSHLFIAF</sequence>
<feature type="region of interest" description="Disordered" evidence="4">
    <location>
        <begin position="1"/>
        <end position="46"/>
    </location>
</feature>
<evidence type="ECO:0000259" key="5">
    <source>
        <dbReference type="PROSITE" id="PS50002"/>
    </source>
</evidence>
<dbReference type="InterPro" id="IPR051228">
    <property type="entry name" value="NADPH_Oxidase/PX-Domain"/>
</dbReference>
<dbReference type="PRINTS" id="PR00452">
    <property type="entry name" value="SH3DOMAIN"/>
</dbReference>
<evidence type="ECO:0000313" key="6">
    <source>
        <dbReference type="EMBL" id="KAJ8309746.1"/>
    </source>
</evidence>
<dbReference type="SUPFAM" id="SSF50044">
    <property type="entry name" value="SH3-domain"/>
    <property type="match status" value="1"/>
</dbReference>
<dbReference type="Pfam" id="PF00018">
    <property type="entry name" value="SH3_1"/>
    <property type="match status" value="1"/>
</dbReference>
<keyword evidence="7" id="KW-1185">Reference proteome</keyword>